<dbReference type="GO" id="GO:0005739">
    <property type="term" value="C:mitochondrion"/>
    <property type="evidence" value="ECO:0007669"/>
    <property type="project" value="TreeGrafter"/>
</dbReference>
<dbReference type="Pfam" id="PF06916">
    <property type="entry name" value="FAM210A-B_dom"/>
    <property type="match status" value="1"/>
</dbReference>
<dbReference type="InterPro" id="IPR009688">
    <property type="entry name" value="FAM210A/B-like_dom"/>
</dbReference>
<evidence type="ECO:0000313" key="10">
    <source>
        <dbReference type="EMBL" id="CAG9808505.1"/>
    </source>
</evidence>
<reference evidence="10" key="2">
    <citation type="submission" date="2022-10" db="EMBL/GenBank/DDBJ databases">
        <authorList>
            <consortium name="ENA_rothamsted_submissions"/>
            <consortium name="culmorum"/>
            <person name="King R."/>
        </authorList>
    </citation>
    <scope>NUCLEOTIDE SEQUENCE</scope>
</reference>
<proteinExistence type="predicted"/>
<evidence type="ECO:0000256" key="4">
    <source>
        <dbReference type="ARBA" id="ARBA00023054"/>
    </source>
</evidence>
<accession>A0A9N9S3D1</accession>
<protein>
    <recommendedName>
        <fullName evidence="9">DUF1279 domain-containing protein</fullName>
    </recommendedName>
</protein>
<evidence type="ECO:0000256" key="7">
    <source>
        <dbReference type="SAM" id="MobiDB-lite"/>
    </source>
</evidence>
<dbReference type="OrthoDB" id="5874039at2759"/>
<keyword evidence="3 8" id="KW-1133">Transmembrane helix</keyword>
<evidence type="ECO:0000256" key="2">
    <source>
        <dbReference type="ARBA" id="ARBA00022692"/>
    </source>
</evidence>
<feature type="coiled-coil region" evidence="6">
    <location>
        <begin position="244"/>
        <end position="322"/>
    </location>
</feature>
<feature type="transmembrane region" description="Helical" evidence="8">
    <location>
        <begin position="145"/>
        <end position="167"/>
    </location>
</feature>
<dbReference type="Proteomes" id="UP001153620">
    <property type="component" value="Chromosome 3"/>
</dbReference>
<evidence type="ECO:0000256" key="6">
    <source>
        <dbReference type="SAM" id="Coils"/>
    </source>
</evidence>
<keyword evidence="4 6" id="KW-0175">Coiled coil</keyword>
<comment type="subcellular location">
    <subcellularLocation>
        <location evidence="1">Membrane</location>
        <topology evidence="1">Single-pass membrane protein</topology>
    </subcellularLocation>
</comment>
<evidence type="ECO:0000259" key="9">
    <source>
        <dbReference type="Pfam" id="PF06916"/>
    </source>
</evidence>
<sequence length="324" mass="37274">MLFNSARLMLLQRSNVLSALAAKQIASSSIRYLASSQLTHLHFPHNSNVYEKEKTGLLNRRNVHAQYSTYLQSKSPFHTHSILYLNNSNFAAQKVNRNSDVKSASNDVKEEDPKSVDTQTESTKNVDDDKPLTLYAKFKKMAKEYWYVLIPVHAFTSVFWIGGFYYASLNGVDIVGILENLHVSEIVISKLRDSSLGHWAVAYLCYKIASPARYTVTVAGTTYTINILSNRGIIKPMPTRGELVQMYKDKKDDINQKIEDKKQDFQQTKENLQQKVTDTKEELYQKLEDKKQDIQLKIEEKKQDIQQKVADKKQELEDKLKRSN</sequence>
<dbReference type="PANTHER" id="PTHR21377:SF1">
    <property type="entry name" value="PROTEIN FAM210A"/>
    <property type="match status" value="1"/>
</dbReference>
<dbReference type="Gene3D" id="1.20.120.20">
    <property type="entry name" value="Apolipoprotein"/>
    <property type="match status" value="1"/>
</dbReference>
<dbReference type="PANTHER" id="PTHR21377">
    <property type="entry name" value="PROTEIN FAM210B, MITOCHONDRIAL"/>
    <property type="match status" value="1"/>
</dbReference>
<name>A0A9N9S3D1_9DIPT</name>
<organism evidence="10 11">
    <name type="scientific">Chironomus riparius</name>
    <dbReference type="NCBI Taxonomy" id="315576"/>
    <lineage>
        <taxon>Eukaryota</taxon>
        <taxon>Metazoa</taxon>
        <taxon>Ecdysozoa</taxon>
        <taxon>Arthropoda</taxon>
        <taxon>Hexapoda</taxon>
        <taxon>Insecta</taxon>
        <taxon>Pterygota</taxon>
        <taxon>Neoptera</taxon>
        <taxon>Endopterygota</taxon>
        <taxon>Diptera</taxon>
        <taxon>Nematocera</taxon>
        <taxon>Chironomoidea</taxon>
        <taxon>Chironomidae</taxon>
        <taxon>Chironominae</taxon>
        <taxon>Chironomus</taxon>
    </lineage>
</organism>
<dbReference type="AlphaFoldDB" id="A0A9N9S3D1"/>
<evidence type="ECO:0000256" key="5">
    <source>
        <dbReference type="ARBA" id="ARBA00023136"/>
    </source>
</evidence>
<dbReference type="GO" id="GO:0016020">
    <property type="term" value="C:membrane"/>
    <property type="evidence" value="ECO:0007669"/>
    <property type="project" value="UniProtKB-SubCell"/>
</dbReference>
<gene>
    <name evidence="10" type="ORF">CHIRRI_LOCUS11344</name>
</gene>
<keyword evidence="5 8" id="KW-0472">Membrane</keyword>
<evidence type="ECO:0000256" key="1">
    <source>
        <dbReference type="ARBA" id="ARBA00004167"/>
    </source>
</evidence>
<feature type="compositionally biased region" description="Polar residues" evidence="7">
    <location>
        <begin position="96"/>
        <end position="106"/>
    </location>
</feature>
<keyword evidence="2 8" id="KW-0812">Transmembrane</keyword>
<feature type="domain" description="DUF1279" evidence="9">
    <location>
        <begin position="137"/>
        <end position="222"/>
    </location>
</feature>
<evidence type="ECO:0000256" key="8">
    <source>
        <dbReference type="SAM" id="Phobius"/>
    </source>
</evidence>
<evidence type="ECO:0000313" key="11">
    <source>
        <dbReference type="Proteomes" id="UP001153620"/>
    </source>
</evidence>
<dbReference type="InterPro" id="IPR045866">
    <property type="entry name" value="FAM210A/B-like"/>
</dbReference>
<dbReference type="EMBL" id="OU895879">
    <property type="protein sequence ID" value="CAG9808505.1"/>
    <property type="molecule type" value="Genomic_DNA"/>
</dbReference>
<feature type="region of interest" description="Disordered" evidence="7">
    <location>
        <begin position="96"/>
        <end position="124"/>
    </location>
</feature>
<keyword evidence="11" id="KW-1185">Reference proteome</keyword>
<evidence type="ECO:0000256" key="3">
    <source>
        <dbReference type="ARBA" id="ARBA00022989"/>
    </source>
</evidence>
<reference evidence="10" key="1">
    <citation type="submission" date="2022-01" db="EMBL/GenBank/DDBJ databases">
        <authorList>
            <person name="King R."/>
        </authorList>
    </citation>
    <scope>NUCLEOTIDE SEQUENCE</scope>
</reference>